<dbReference type="Proteomes" id="UP001197609">
    <property type="component" value="Unassembled WGS sequence"/>
</dbReference>
<sequence length="77" mass="8582">MNADPRIAIVDPVCDVEQSEQPFGKRWRQEEVVLSAEHVTALREGKILALDVQEEYVVFVKLDPAVAANLKELGYGS</sequence>
<name>A0AAJ1AIM0_9BACT</name>
<evidence type="ECO:0000313" key="1">
    <source>
        <dbReference type="EMBL" id="MBZ0159156.1"/>
    </source>
</evidence>
<organism evidence="1 2">
    <name type="scientific">Candidatus Methylomirabilis tolerans</name>
    <dbReference type="NCBI Taxonomy" id="3123416"/>
    <lineage>
        <taxon>Bacteria</taxon>
        <taxon>Candidatus Methylomirabilota</taxon>
        <taxon>Candidatus Methylomirabilia</taxon>
        <taxon>Candidatus Methylomirabilales</taxon>
        <taxon>Candidatus Methylomirabilaceae</taxon>
        <taxon>Candidatus Methylomirabilis</taxon>
    </lineage>
</organism>
<dbReference type="AlphaFoldDB" id="A0AAJ1AIM0"/>
<protein>
    <submittedName>
        <fullName evidence="1">Uncharacterized protein</fullName>
    </submittedName>
</protein>
<reference evidence="1 2" key="1">
    <citation type="journal article" date="2021" name="bioRxiv">
        <title>Unraveling nitrogen, sulfur and carbon metabolic pathways and microbial community transcriptional responses to substrate deprivation and toxicity stresses in a bioreactor mimicking anoxic brackish coastal sediment conditions.</title>
        <authorList>
            <person name="Martins P.D."/>
            <person name="Echeveste M.J."/>
            <person name="Arshad A."/>
            <person name="Kurth J."/>
            <person name="Ouboter H."/>
            <person name="Jetten M.S.M."/>
            <person name="Welte C.U."/>
        </authorList>
    </citation>
    <scope>NUCLEOTIDE SEQUENCE [LARGE SCALE GENOMIC DNA]</scope>
    <source>
        <strain evidence="1">MAG_38</strain>
    </source>
</reference>
<comment type="caution">
    <text evidence="1">The sequence shown here is derived from an EMBL/GenBank/DDBJ whole genome shotgun (WGS) entry which is preliminary data.</text>
</comment>
<proteinExistence type="predicted"/>
<gene>
    <name evidence="1" type="ORF">K8G79_03275</name>
</gene>
<evidence type="ECO:0000313" key="2">
    <source>
        <dbReference type="Proteomes" id="UP001197609"/>
    </source>
</evidence>
<accession>A0AAJ1AIM0</accession>
<dbReference type="EMBL" id="JAIOIU010000034">
    <property type="protein sequence ID" value="MBZ0159156.1"/>
    <property type="molecule type" value="Genomic_DNA"/>
</dbReference>